<evidence type="ECO:0000313" key="2">
    <source>
        <dbReference type="Proteomes" id="UP000198796"/>
    </source>
</evidence>
<gene>
    <name evidence="1" type="ORF">SAMN05421688_1126</name>
</gene>
<dbReference type="OrthoDB" id="7728363at2"/>
<sequence length="131" mass="14811">MYYNKIIPDPKLTKCQGSEHAFRAYFQDNDEALGHAAVLLGGRRGARLINAVREALSHHRPFTRRLRRQLLELRNLLFLEYAYNDDWGDDSGFALLEPDDPIVPEICLLADGLEQALQDAGVFKSDPDQAA</sequence>
<accession>A0A1I0W9X6</accession>
<dbReference type="AlphaFoldDB" id="A0A1I0W9X6"/>
<name>A0A1I0W9X6_9RHOB</name>
<protein>
    <submittedName>
        <fullName evidence="1">Uncharacterized protein</fullName>
    </submittedName>
</protein>
<reference evidence="1 2" key="1">
    <citation type="submission" date="2016-10" db="EMBL/GenBank/DDBJ databases">
        <authorList>
            <person name="de Groot N.N."/>
        </authorList>
    </citation>
    <scope>NUCLEOTIDE SEQUENCE [LARGE SCALE GENOMIC DNA]</scope>
    <source>
        <strain evidence="1 2">DSM 29316</strain>
    </source>
</reference>
<organism evidence="1 2">
    <name type="scientific">Poseidonocella pacifica</name>
    <dbReference type="NCBI Taxonomy" id="871651"/>
    <lineage>
        <taxon>Bacteria</taxon>
        <taxon>Pseudomonadati</taxon>
        <taxon>Pseudomonadota</taxon>
        <taxon>Alphaproteobacteria</taxon>
        <taxon>Rhodobacterales</taxon>
        <taxon>Roseobacteraceae</taxon>
        <taxon>Poseidonocella</taxon>
    </lineage>
</organism>
<evidence type="ECO:0000313" key="1">
    <source>
        <dbReference type="EMBL" id="SFA84823.1"/>
    </source>
</evidence>
<dbReference type="RefSeq" id="WP_092061515.1">
    <property type="nucleotide sequence ID" value="NZ_FOJU01000002.1"/>
</dbReference>
<dbReference type="Proteomes" id="UP000198796">
    <property type="component" value="Unassembled WGS sequence"/>
</dbReference>
<dbReference type="EMBL" id="FOJU01000002">
    <property type="protein sequence ID" value="SFA84823.1"/>
    <property type="molecule type" value="Genomic_DNA"/>
</dbReference>
<proteinExistence type="predicted"/>
<keyword evidence="2" id="KW-1185">Reference proteome</keyword>